<dbReference type="SUPFAM" id="SSF161098">
    <property type="entry name" value="MetI-like"/>
    <property type="match status" value="1"/>
</dbReference>
<dbReference type="PANTHER" id="PTHR30465:SF43">
    <property type="entry name" value="OLIGOPEPTIDE ABC TRANSPORTER, PERMEASE PROTEIN"/>
    <property type="match status" value="1"/>
</dbReference>
<evidence type="ECO:0000313" key="9">
    <source>
        <dbReference type="EMBL" id="KKL26220.1"/>
    </source>
</evidence>
<feature type="transmembrane region" description="Helical" evidence="7">
    <location>
        <begin position="268"/>
        <end position="289"/>
    </location>
</feature>
<protein>
    <recommendedName>
        <fullName evidence="8">ABC transmembrane type-1 domain-containing protein</fullName>
    </recommendedName>
</protein>
<dbReference type="InterPro" id="IPR035906">
    <property type="entry name" value="MetI-like_sf"/>
</dbReference>
<dbReference type="Pfam" id="PF19300">
    <property type="entry name" value="BPD_transp_1_N"/>
    <property type="match status" value="1"/>
</dbReference>
<dbReference type="PROSITE" id="PS50928">
    <property type="entry name" value="ABC_TM1"/>
    <property type="match status" value="1"/>
</dbReference>
<proteinExistence type="predicted"/>
<dbReference type="Pfam" id="PF00528">
    <property type="entry name" value="BPD_transp_1"/>
    <property type="match status" value="1"/>
</dbReference>
<evidence type="ECO:0000256" key="2">
    <source>
        <dbReference type="ARBA" id="ARBA00022448"/>
    </source>
</evidence>
<feature type="transmembrane region" description="Helical" evidence="7">
    <location>
        <begin position="301"/>
        <end position="324"/>
    </location>
</feature>
<evidence type="ECO:0000256" key="3">
    <source>
        <dbReference type="ARBA" id="ARBA00022475"/>
    </source>
</evidence>
<feature type="transmembrane region" description="Helical" evidence="7">
    <location>
        <begin position="102"/>
        <end position="126"/>
    </location>
</feature>
<keyword evidence="5 7" id="KW-1133">Transmembrane helix</keyword>
<dbReference type="InterPro" id="IPR045621">
    <property type="entry name" value="BPD_transp_1_N"/>
</dbReference>
<evidence type="ECO:0000259" key="8">
    <source>
        <dbReference type="PROSITE" id="PS50928"/>
    </source>
</evidence>
<name>A0A0F9BWE8_9ZZZZ</name>
<feature type="transmembrane region" description="Helical" evidence="7">
    <location>
        <begin position="138"/>
        <end position="166"/>
    </location>
</feature>
<reference evidence="9" key="1">
    <citation type="journal article" date="2015" name="Nature">
        <title>Complex archaea that bridge the gap between prokaryotes and eukaryotes.</title>
        <authorList>
            <person name="Spang A."/>
            <person name="Saw J.H."/>
            <person name="Jorgensen S.L."/>
            <person name="Zaremba-Niedzwiedzka K."/>
            <person name="Martijn J."/>
            <person name="Lind A.E."/>
            <person name="van Eijk R."/>
            <person name="Schleper C."/>
            <person name="Guy L."/>
            <person name="Ettema T.J."/>
        </authorList>
    </citation>
    <scope>NUCLEOTIDE SEQUENCE</scope>
</reference>
<dbReference type="InterPro" id="IPR000515">
    <property type="entry name" value="MetI-like"/>
</dbReference>
<keyword evidence="2" id="KW-0813">Transport</keyword>
<sequence>MLAYIIRRILYMIPTIILISIVSFIIIQLPPGDWVTSYAAQLRAQGTSASIEALEALRTHYGLDKPMYVQYLKWVSGFPRLDFGIAMSVLNTPVSELLGGRLLLTLIVSSLTLIFTLVIAIPIGIYSATHKYTLMDSFLSVIAFISLSMPPFLLALIFIFVPVFYFGAQTVGGLFSPEYIGQPLSWGKIIDLIKHLPTPVAVLTICGTGGIAAFMRLMRANLLDILGEQYIQTGRAKGLKERVVIYKHAVRIAINPIISRIGVNLPELFSGTIIVAIVLNLPTIGPLFYRGLIAQDMYLAGSILLVLAVILLFGNLAADIMLAWSDPRIRYD</sequence>
<organism evidence="9">
    <name type="scientific">marine sediment metagenome</name>
    <dbReference type="NCBI Taxonomy" id="412755"/>
    <lineage>
        <taxon>unclassified sequences</taxon>
        <taxon>metagenomes</taxon>
        <taxon>ecological metagenomes</taxon>
    </lineage>
</organism>
<dbReference type="GO" id="GO:0005886">
    <property type="term" value="C:plasma membrane"/>
    <property type="evidence" value="ECO:0007669"/>
    <property type="project" value="UniProtKB-SubCell"/>
</dbReference>
<keyword evidence="4 7" id="KW-0812">Transmembrane</keyword>
<feature type="transmembrane region" description="Helical" evidence="7">
    <location>
        <begin position="9"/>
        <end position="29"/>
    </location>
</feature>
<keyword evidence="6 7" id="KW-0472">Membrane</keyword>
<gene>
    <name evidence="9" type="ORF">LCGC14_2397480</name>
</gene>
<evidence type="ECO:0000256" key="5">
    <source>
        <dbReference type="ARBA" id="ARBA00022989"/>
    </source>
</evidence>
<feature type="transmembrane region" description="Helical" evidence="7">
    <location>
        <begin position="196"/>
        <end position="215"/>
    </location>
</feature>
<feature type="domain" description="ABC transmembrane type-1" evidence="8">
    <location>
        <begin position="102"/>
        <end position="322"/>
    </location>
</feature>
<dbReference type="GO" id="GO:0055085">
    <property type="term" value="P:transmembrane transport"/>
    <property type="evidence" value="ECO:0007669"/>
    <property type="project" value="InterPro"/>
</dbReference>
<evidence type="ECO:0000256" key="7">
    <source>
        <dbReference type="SAM" id="Phobius"/>
    </source>
</evidence>
<dbReference type="AlphaFoldDB" id="A0A0F9BWE8"/>
<comment type="subcellular location">
    <subcellularLocation>
        <location evidence="1">Cell membrane</location>
        <topology evidence="1">Multi-pass membrane protein</topology>
    </subcellularLocation>
</comment>
<dbReference type="Gene3D" id="1.10.3720.10">
    <property type="entry name" value="MetI-like"/>
    <property type="match status" value="1"/>
</dbReference>
<dbReference type="PANTHER" id="PTHR30465">
    <property type="entry name" value="INNER MEMBRANE ABC TRANSPORTER"/>
    <property type="match status" value="1"/>
</dbReference>
<dbReference type="CDD" id="cd06261">
    <property type="entry name" value="TM_PBP2"/>
    <property type="match status" value="1"/>
</dbReference>
<dbReference type="EMBL" id="LAZR01035915">
    <property type="protein sequence ID" value="KKL26220.1"/>
    <property type="molecule type" value="Genomic_DNA"/>
</dbReference>
<evidence type="ECO:0000256" key="1">
    <source>
        <dbReference type="ARBA" id="ARBA00004651"/>
    </source>
</evidence>
<evidence type="ECO:0000256" key="4">
    <source>
        <dbReference type="ARBA" id="ARBA00022692"/>
    </source>
</evidence>
<keyword evidence="3" id="KW-1003">Cell membrane</keyword>
<comment type="caution">
    <text evidence="9">The sequence shown here is derived from an EMBL/GenBank/DDBJ whole genome shotgun (WGS) entry which is preliminary data.</text>
</comment>
<evidence type="ECO:0000256" key="6">
    <source>
        <dbReference type="ARBA" id="ARBA00023136"/>
    </source>
</evidence>
<accession>A0A0F9BWE8</accession>